<name>A0A1X6WN89_9ENTE</name>
<dbReference type="AlphaFoldDB" id="A0A1X6WN89"/>
<dbReference type="Pfam" id="PF12464">
    <property type="entry name" value="Mac"/>
    <property type="match status" value="1"/>
</dbReference>
<dbReference type="Pfam" id="PF00132">
    <property type="entry name" value="Hexapep"/>
    <property type="match status" value="1"/>
</dbReference>
<dbReference type="InterPro" id="IPR039369">
    <property type="entry name" value="LacA-like"/>
</dbReference>
<gene>
    <name evidence="7" type="ORF">FM121_06850</name>
</gene>
<keyword evidence="2 5" id="KW-0808">Transferase</keyword>
<evidence type="ECO:0000313" key="8">
    <source>
        <dbReference type="Proteomes" id="UP000195918"/>
    </source>
</evidence>
<evidence type="ECO:0000313" key="7">
    <source>
        <dbReference type="EMBL" id="SLM85801.1"/>
    </source>
</evidence>
<reference evidence="8" key="1">
    <citation type="submission" date="2017-02" db="EMBL/GenBank/DDBJ databases">
        <authorList>
            <person name="Dridi B."/>
        </authorList>
    </citation>
    <scope>NUCLEOTIDE SEQUENCE [LARGE SCALE GENOMIC DNA]</scope>
    <source>
        <strain evidence="8">bH819</strain>
    </source>
</reference>
<dbReference type="PANTHER" id="PTHR43017">
    <property type="entry name" value="GALACTOSIDE O-ACETYLTRANSFERASE"/>
    <property type="match status" value="1"/>
</dbReference>
<proteinExistence type="inferred from homology"/>
<dbReference type="EC" id="2.3.1.-" evidence="5"/>
<dbReference type="InterPro" id="IPR001451">
    <property type="entry name" value="Hexapep"/>
</dbReference>
<comment type="similarity">
    <text evidence="1 5">Belongs to the transferase hexapeptide repeat family.</text>
</comment>
<evidence type="ECO:0000256" key="1">
    <source>
        <dbReference type="ARBA" id="ARBA00007274"/>
    </source>
</evidence>
<dbReference type="SMART" id="SM01266">
    <property type="entry name" value="Mac"/>
    <property type="match status" value="1"/>
</dbReference>
<organism evidence="7 8">
    <name type="scientific">Vagococcus fluvialis bH819</name>
    <dbReference type="NCBI Taxonomy" id="1255619"/>
    <lineage>
        <taxon>Bacteria</taxon>
        <taxon>Bacillati</taxon>
        <taxon>Bacillota</taxon>
        <taxon>Bacilli</taxon>
        <taxon>Lactobacillales</taxon>
        <taxon>Enterococcaceae</taxon>
        <taxon>Vagococcus</taxon>
    </lineage>
</organism>
<dbReference type="GO" id="GO:0008870">
    <property type="term" value="F:galactoside O-acetyltransferase activity"/>
    <property type="evidence" value="ECO:0007669"/>
    <property type="project" value="TreeGrafter"/>
</dbReference>
<dbReference type="CDD" id="cd03357">
    <property type="entry name" value="LbH_MAT_GAT"/>
    <property type="match status" value="1"/>
</dbReference>
<evidence type="ECO:0000256" key="4">
    <source>
        <dbReference type="ARBA" id="ARBA00023315"/>
    </source>
</evidence>
<dbReference type="Gene3D" id="2.160.10.10">
    <property type="entry name" value="Hexapeptide repeat proteins"/>
    <property type="match status" value="1"/>
</dbReference>
<keyword evidence="4 5" id="KW-0012">Acyltransferase</keyword>
<sequence>MLLEEQFDHMATGKMYNDVTPELINYREQIIFKTNKYNKSFGHSELIRTDLLRQIVGKMGKTAHFEPNFRCEFGKNIILGENFYANFDCIMLDGAKITIGDNVLFGPRAGIFTSNHAIDPIERANGGCYAKPVTIGNNVWFGANVTVNQGVTIGDNTVIGSGSVVTKDIPANVVAAGVPCHVIREITEQDKTDYSAINS</sequence>
<dbReference type="PANTHER" id="PTHR43017:SF1">
    <property type="entry name" value="ACETYLTRANSFERASE YJL218W-RELATED"/>
    <property type="match status" value="1"/>
</dbReference>
<dbReference type="Pfam" id="PF14602">
    <property type="entry name" value="Hexapep_2"/>
    <property type="match status" value="1"/>
</dbReference>
<protein>
    <recommendedName>
        <fullName evidence="5">Acetyltransferase</fullName>
        <ecNumber evidence="5">2.3.1.-</ecNumber>
    </recommendedName>
</protein>
<dbReference type="InterPro" id="IPR011004">
    <property type="entry name" value="Trimer_LpxA-like_sf"/>
</dbReference>
<dbReference type="SUPFAM" id="SSF51161">
    <property type="entry name" value="Trimeric LpxA-like enzymes"/>
    <property type="match status" value="1"/>
</dbReference>
<dbReference type="EMBL" id="FWFD01000009">
    <property type="protein sequence ID" value="SLM85801.1"/>
    <property type="molecule type" value="Genomic_DNA"/>
</dbReference>
<evidence type="ECO:0000256" key="2">
    <source>
        <dbReference type="ARBA" id="ARBA00022679"/>
    </source>
</evidence>
<feature type="domain" description="Maltose/galactoside acetyltransferase" evidence="6">
    <location>
        <begin position="7"/>
        <end position="61"/>
    </location>
</feature>
<evidence type="ECO:0000256" key="5">
    <source>
        <dbReference type="RuleBase" id="RU367021"/>
    </source>
</evidence>
<dbReference type="InterPro" id="IPR024688">
    <property type="entry name" value="Mac_dom"/>
</dbReference>
<dbReference type="OrthoDB" id="9812571at2"/>
<dbReference type="RefSeq" id="WP_086951436.1">
    <property type="nucleotide sequence ID" value="NZ_FWFD01000009.1"/>
</dbReference>
<evidence type="ECO:0000256" key="3">
    <source>
        <dbReference type="ARBA" id="ARBA00022737"/>
    </source>
</evidence>
<evidence type="ECO:0000259" key="6">
    <source>
        <dbReference type="SMART" id="SM01266"/>
    </source>
</evidence>
<keyword evidence="8" id="KW-1185">Reference proteome</keyword>
<dbReference type="Proteomes" id="UP000195918">
    <property type="component" value="Unassembled WGS sequence"/>
</dbReference>
<keyword evidence="3" id="KW-0677">Repeat</keyword>
<accession>A0A1X6WN89</accession>
<dbReference type="FunFam" id="2.160.10.10:FF:000025">
    <property type="entry name" value="Hexapeptide-repeat containing-acetyltransferase"/>
    <property type="match status" value="1"/>
</dbReference>